<comment type="caution">
    <text evidence="2">The sequence shown here is derived from an EMBL/GenBank/DDBJ whole genome shotgun (WGS) entry which is preliminary data.</text>
</comment>
<dbReference type="GO" id="GO:0031416">
    <property type="term" value="C:NatB complex"/>
    <property type="evidence" value="ECO:0007669"/>
    <property type="project" value="TreeGrafter"/>
</dbReference>
<name>A0AA41UZ38_PAPNU</name>
<dbReference type="Pfam" id="PF00227">
    <property type="entry name" value="Proteasome"/>
    <property type="match status" value="1"/>
</dbReference>
<sequence length="656" mass="74741">MIEPSQSWNFINRERVVTNHVSEKAIHDINLDVVQQVKDFIECRELTKAVRYIDALQSSHPSALVLHCRFATMQKNIFFSDISVLPNVLSVLKTVCLRLGRLDVATSYYEYACEQVTSLEMMRELFDCYVQNASFIEQLKVSLKMYKLSREDRFLLWAVFSIQLQVLSHCLKKLAVNHTLDELETFLVCVSVTEQQAKYGLAHEIVSKLRLTLAVLEVGSLRVVGERFLSHLCDYAAAAEVLREKLDSCPADWEYYLNELVCSLEDPNKWSGGMVDNQVYTPVFQASKLLDESVSQLLDDLPRADLETARSRCLLDRKEDEALEEIVCDYFSRIANKAEIFFQVLTRDAEYQLIVYLLCENCSPDVLKENLSKLLTISRMPDPSGNFSTQGKSRCRGTQICLRTSNFIIQAADGKQTTTWSSKALTVLCDKLRNFDDLGVAVCGNWKDMTRINRQLIEGMRVLKEKGQGRPTVRHFAKYISEQPFHEAGDTCFLIGAFDELEDGQPPVPCISYVSGAINYDVDSHVYCAGTGGDYAKAILRKYWYTSIGLAEAIELVEKALVYASMMDSCTGGWSSITVIEAGQAARVIAREDICTTLFARHRSFLESRRAKVPGIIEEREKRWRKREREKREKEELEGEEAKENIKRKKDTPHLG</sequence>
<proteinExistence type="predicted"/>
<dbReference type="PANTHER" id="PTHR22767:SF3">
    <property type="entry name" value="N-ALPHA-ACETYLTRANSFERASE 25, NATB AUXILIARY SUBUNIT"/>
    <property type="match status" value="1"/>
</dbReference>
<dbReference type="SUPFAM" id="SSF56235">
    <property type="entry name" value="N-terminal nucleophile aminohydrolases (Ntn hydrolases)"/>
    <property type="match status" value="1"/>
</dbReference>
<gene>
    <name evidence="2" type="ORF">MKW94_013405</name>
</gene>
<protein>
    <submittedName>
        <fullName evidence="2">Uncharacterized protein</fullName>
    </submittedName>
</protein>
<reference evidence="2" key="1">
    <citation type="submission" date="2022-03" db="EMBL/GenBank/DDBJ databases">
        <title>A functionally conserved STORR gene fusion in Papaver species that diverged 16.8 million years ago.</title>
        <authorList>
            <person name="Catania T."/>
        </authorList>
    </citation>
    <scope>NUCLEOTIDE SEQUENCE</scope>
    <source>
        <strain evidence="2">S-191538</strain>
    </source>
</reference>
<dbReference type="Proteomes" id="UP001177140">
    <property type="component" value="Unassembled WGS sequence"/>
</dbReference>
<dbReference type="Gene3D" id="3.60.20.10">
    <property type="entry name" value="Glutamine Phosphoribosylpyrophosphate, subunit 1, domain 1"/>
    <property type="match status" value="1"/>
</dbReference>
<feature type="compositionally biased region" description="Basic and acidic residues" evidence="1">
    <location>
        <begin position="630"/>
        <end position="645"/>
    </location>
</feature>
<dbReference type="EMBL" id="JAJJMA010045212">
    <property type="protein sequence ID" value="MCL7025427.1"/>
    <property type="molecule type" value="Genomic_DNA"/>
</dbReference>
<dbReference type="InterPro" id="IPR001353">
    <property type="entry name" value="Proteasome_sua/b"/>
</dbReference>
<feature type="region of interest" description="Disordered" evidence="1">
    <location>
        <begin position="625"/>
        <end position="656"/>
    </location>
</feature>
<evidence type="ECO:0000313" key="3">
    <source>
        <dbReference type="Proteomes" id="UP001177140"/>
    </source>
</evidence>
<evidence type="ECO:0000256" key="1">
    <source>
        <dbReference type="SAM" id="MobiDB-lite"/>
    </source>
</evidence>
<dbReference type="GO" id="GO:0005839">
    <property type="term" value="C:proteasome core complex"/>
    <property type="evidence" value="ECO:0007669"/>
    <property type="project" value="InterPro"/>
</dbReference>
<dbReference type="PANTHER" id="PTHR22767">
    <property type="entry name" value="N-TERMINAL ACETYLTRANSFERASE-RELATED"/>
    <property type="match status" value="1"/>
</dbReference>
<evidence type="ECO:0000313" key="2">
    <source>
        <dbReference type="EMBL" id="MCL7025427.1"/>
    </source>
</evidence>
<dbReference type="InterPro" id="IPR029055">
    <property type="entry name" value="Ntn_hydrolases_N"/>
</dbReference>
<organism evidence="2 3">
    <name type="scientific">Papaver nudicaule</name>
    <name type="common">Iceland poppy</name>
    <dbReference type="NCBI Taxonomy" id="74823"/>
    <lineage>
        <taxon>Eukaryota</taxon>
        <taxon>Viridiplantae</taxon>
        <taxon>Streptophyta</taxon>
        <taxon>Embryophyta</taxon>
        <taxon>Tracheophyta</taxon>
        <taxon>Spermatophyta</taxon>
        <taxon>Magnoliopsida</taxon>
        <taxon>Ranunculales</taxon>
        <taxon>Papaveraceae</taxon>
        <taxon>Papaveroideae</taxon>
        <taxon>Papaver</taxon>
    </lineage>
</organism>
<dbReference type="GO" id="GO:0051603">
    <property type="term" value="P:proteolysis involved in protein catabolic process"/>
    <property type="evidence" value="ECO:0007669"/>
    <property type="project" value="InterPro"/>
</dbReference>
<keyword evidence="3" id="KW-1185">Reference proteome</keyword>
<accession>A0AA41UZ38</accession>
<dbReference type="AlphaFoldDB" id="A0AA41UZ38"/>
<feature type="compositionally biased region" description="Basic residues" evidence="1">
    <location>
        <begin position="646"/>
        <end position="656"/>
    </location>
</feature>